<name>A0A1I8FNC8_9PLAT</name>
<keyword evidence="2" id="KW-1185">Reference proteome</keyword>
<evidence type="ECO:0000256" key="1">
    <source>
        <dbReference type="SAM" id="MobiDB-lite"/>
    </source>
</evidence>
<proteinExistence type="predicted"/>
<feature type="region of interest" description="Disordered" evidence="1">
    <location>
        <begin position="45"/>
        <end position="67"/>
    </location>
</feature>
<evidence type="ECO:0000313" key="2">
    <source>
        <dbReference type="Proteomes" id="UP000095280"/>
    </source>
</evidence>
<accession>A0A1I8FNC8</accession>
<protein>
    <submittedName>
        <fullName evidence="3">Rho-GAP domain-containing protein</fullName>
    </submittedName>
</protein>
<dbReference type="WBParaSite" id="maker-unitig_41832-snap-gene-0.2-mRNA-1">
    <property type="protein sequence ID" value="maker-unitig_41832-snap-gene-0.2-mRNA-1"/>
    <property type="gene ID" value="maker-unitig_41832-snap-gene-0.2"/>
</dbReference>
<dbReference type="Proteomes" id="UP000095280">
    <property type="component" value="Unplaced"/>
</dbReference>
<evidence type="ECO:0000313" key="3">
    <source>
        <dbReference type="WBParaSite" id="maker-unitig_41832-snap-gene-0.2-mRNA-1"/>
    </source>
</evidence>
<dbReference type="AlphaFoldDB" id="A0A1I8FNC8"/>
<reference evidence="3" key="1">
    <citation type="submission" date="2016-11" db="UniProtKB">
        <authorList>
            <consortium name="WormBaseParasite"/>
        </authorList>
    </citation>
    <scope>IDENTIFICATION</scope>
</reference>
<organism evidence="2 3">
    <name type="scientific">Macrostomum lignano</name>
    <dbReference type="NCBI Taxonomy" id="282301"/>
    <lineage>
        <taxon>Eukaryota</taxon>
        <taxon>Metazoa</taxon>
        <taxon>Spiralia</taxon>
        <taxon>Lophotrochozoa</taxon>
        <taxon>Platyhelminthes</taxon>
        <taxon>Rhabditophora</taxon>
        <taxon>Macrostomorpha</taxon>
        <taxon>Macrostomida</taxon>
        <taxon>Macrostomidae</taxon>
        <taxon>Macrostomum</taxon>
    </lineage>
</organism>
<sequence>DFIEGECLACPGQLSEALSDLASQLAQCGQGLGEFAFDRELLHDQSDSMQPPASASAAIRRSAQRRLKQPAALSTSARQWAFGPCRTSCRGQQQQRRQQGYRPMLTSATTHRCLRGRRQQRRTLLGTHQRGSVQGEAARHNAENAAQERHPNCRCRVAASNRCAGNRARAGPVRPGLLQVAAVIPVHALRLRMAVLEGMCNMLREYATTKMTERNNFAAIVRAMELRWRVATCPRHFITEEAAILEPRPVACSNLKWCFFVRLFVLFAAAVEGSYTLHISVEAQ</sequence>